<sequence length="831" mass="87962">MTTIPPTVSAQQPSPPNDPSSSTQLSWEGDKMFNIYIYDYCYKRGFRKTARELLQEAEIPPESTPPINAKQGLLFEWWSVFWVLFTAKASGTGSDDAMLYTQHQQTQVANRQRLQQQQGVPPMNQLPTTPMQQSQTQPQPVMGRMINGMPRAQNYLPNGAMANGVGNTAMQQGAMAPGAHSGFPMGGPSPPQPNGIAGHPPPPNTQGAPHPSHSLFQNAQRPLSGPQRGVNGVPFQSPTMAHSPQNSGPGPGQQSMQQQQQQQQQHQQPQPPQAPMSQLGPTTPGLQPPNRGMLPPQGGPPGMNQMMVSGGQHPGGTPTQTFQQVGRPPSRTATPGQTGGMMQPSPSMVHRQAPGSGGMMSQEQAVNMELQHMPQAVLAALKAEIGCGSKDINTLTQAEKNRIVATYRQRGMRKPGENNAGPSQMTPIQNQQRNPQQPQQPSQQQQQRAKRSSTSPGEEHEMLPQSDSSPPAAKRMRTSPAMEPSVPNQGMPPMGFGHPGQAPTPVGSLPGQPPQGPPQMGMGPNPVQSQAPGHGQNLAMMRGPAPGTPNSHMGPMNGAGPHQQGPPGMPMNIGMQMMNSGMSHATPGPMMGLQQMQAREALYRQSLHSIHKSSMPQPGGMNPLANGGSPAADPGFNNPGAGPGSQFNQGMAQNRMMMNKPMMPPPSQMGGPSKDAGAQGGKDGKNDGSPRNGPPIPGQPMHGGGPTTPGPQGQSSQQAMSAMAPSPSSILTTPAQPQPQPPQPGPPVQSSMIPQSQPPQNSAPQAPPPPASPSVADMSNIFSNDFISNIASSLEVFDSTNLFRPDGDINFERDFGQWFNPEDVNGNLDMK</sequence>
<dbReference type="Proteomes" id="UP000308600">
    <property type="component" value="Unassembled WGS sequence"/>
</dbReference>
<keyword evidence="2" id="KW-1185">Reference proteome</keyword>
<dbReference type="EMBL" id="ML208265">
    <property type="protein sequence ID" value="TFK75047.1"/>
    <property type="molecule type" value="Genomic_DNA"/>
</dbReference>
<name>A0ACD3BBU8_9AGAR</name>
<protein>
    <submittedName>
        <fullName evidence="1">Uncharacterized protein</fullName>
    </submittedName>
</protein>
<proteinExistence type="predicted"/>
<reference evidence="1 2" key="1">
    <citation type="journal article" date="2019" name="Nat. Ecol. Evol.">
        <title>Megaphylogeny resolves global patterns of mushroom evolution.</title>
        <authorList>
            <person name="Varga T."/>
            <person name="Krizsan K."/>
            <person name="Foldi C."/>
            <person name="Dima B."/>
            <person name="Sanchez-Garcia M."/>
            <person name="Sanchez-Ramirez S."/>
            <person name="Szollosi G.J."/>
            <person name="Szarkandi J.G."/>
            <person name="Papp V."/>
            <person name="Albert L."/>
            <person name="Andreopoulos W."/>
            <person name="Angelini C."/>
            <person name="Antonin V."/>
            <person name="Barry K.W."/>
            <person name="Bougher N.L."/>
            <person name="Buchanan P."/>
            <person name="Buyck B."/>
            <person name="Bense V."/>
            <person name="Catcheside P."/>
            <person name="Chovatia M."/>
            <person name="Cooper J."/>
            <person name="Damon W."/>
            <person name="Desjardin D."/>
            <person name="Finy P."/>
            <person name="Geml J."/>
            <person name="Haridas S."/>
            <person name="Hughes K."/>
            <person name="Justo A."/>
            <person name="Karasinski D."/>
            <person name="Kautmanova I."/>
            <person name="Kiss B."/>
            <person name="Kocsube S."/>
            <person name="Kotiranta H."/>
            <person name="LaButti K.M."/>
            <person name="Lechner B.E."/>
            <person name="Liimatainen K."/>
            <person name="Lipzen A."/>
            <person name="Lukacs Z."/>
            <person name="Mihaltcheva S."/>
            <person name="Morgado L.N."/>
            <person name="Niskanen T."/>
            <person name="Noordeloos M.E."/>
            <person name="Ohm R.A."/>
            <person name="Ortiz-Santana B."/>
            <person name="Ovrebo C."/>
            <person name="Racz N."/>
            <person name="Riley R."/>
            <person name="Savchenko A."/>
            <person name="Shiryaev A."/>
            <person name="Soop K."/>
            <person name="Spirin V."/>
            <person name="Szebenyi C."/>
            <person name="Tomsovsky M."/>
            <person name="Tulloss R.E."/>
            <person name="Uehling J."/>
            <person name="Grigoriev I.V."/>
            <person name="Vagvolgyi C."/>
            <person name="Papp T."/>
            <person name="Martin F.M."/>
            <person name="Miettinen O."/>
            <person name="Hibbett D.S."/>
            <person name="Nagy L.G."/>
        </authorList>
    </citation>
    <scope>NUCLEOTIDE SEQUENCE [LARGE SCALE GENOMIC DNA]</scope>
    <source>
        <strain evidence="1 2">NL-1719</strain>
    </source>
</reference>
<gene>
    <name evidence="1" type="ORF">BDN72DRAFT_853736</name>
</gene>
<organism evidence="1 2">
    <name type="scientific">Pluteus cervinus</name>
    <dbReference type="NCBI Taxonomy" id="181527"/>
    <lineage>
        <taxon>Eukaryota</taxon>
        <taxon>Fungi</taxon>
        <taxon>Dikarya</taxon>
        <taxon>Basidiomycota</taxon>
        <taxon>Agaricomycotina</taxon>
        <taxon>Agaricomycetes</taxon>
        <taxon>Agaricomycetidae</taxon>
        <taxon>Agaricales</taxon>
        <taxon>Pluteineae</taxon>
        <taxon>Pluteaceae</taxon>
        <taxon>Pluteus</taxon>
    </lineage>
</organism>
<evidence type="ECO:0000313" key="1">
    <source>
        <dbReference type="EMBL" id="TFK75047.1"/>
    </source>
</evidence>
<accession>A0ACD3BBU8</accession>
<evidence type="ECO:0000313" key="2">
    <source>
        <dbReference type="Proteomes" id="UP000308600"/>
    </source>
</evidence>